<feature type="signal peptide" evidence="1">
    <location>
        <begin position="1"/>
        <end position="19"/>
    </location>
</feature>
<organism evidence="2 3">
    <name type="scientific">Panicum virgatum</name>
    <name type="common">Blackwell switchgrass</name>
    <dbReference type="NCBI Taxonomy" id="38727"/>
    <lineage>
        <taxon>Eukaryota</taxon>
        <taxon>Viridiplantae</taxon>
        <taxon>Streptophyta</taxon>
        <taxon>Embryophyta</taxon>
        <taxon>Tracheophyta</taxon>
        <taxon>Spermatophyta</taxon>
        <taxon>Magnoliopsida</taxon>
        <taxon>Liliopsida</taxon>
        <taxon>Poales</taxon>
        <taxon>Poaceae</taxon>
        <taxon>PACMAD clade</taxon>
        <taxon>Panicoideae</taxon>
        <taxon>Panicodae</taxon>
        <taxon>Paniceae</taxon>
        <taxon>Panicinae</taxon>
        <taxon>Panicum</taxon>
        <taxon>Panicum sect. Hiantes</taxon>
    </lineage>
</organism>
<evidence type="ECO:0000313" key="3">
    <source>
        <dbReference type="Proteomes" id="UP000823388"/>
    </source>
</evidence>
<feature type="chain" id="PRO_5035781958" evidence="1">
    <location>
        <begin position="20"/>
        <end position="66"/>
    </location>
</feature>
<sequence length="66" mass="7400">MPLTLLIQIFACYSLKLHAFCDCSKHTYYISPFGLLKMAGIEFLVDPPLPGENRSKEQQGNSPIRG</sequence>
<evidence type="ECO:0000256" key="1">
    <source>
        <dbReference type="SAM" id="SignalP"/>
    </source>
</evidence>
<protein>
    <submittedName>
        <fullName evidence="2">Uncharacterized protein</fullName>
    </submittedName>
</protein>
<gene>
    <name evidence="2" type="ORF">PVAP13_2KG242358</name>
</gene>
<name>A0A8T0W4P3_PANVG</name>
<evidence type="ECO:0000313" key="2">
    <source>
        <dbReference type="EMBL" id="KAG2641577.1"/>
    </source>
</evidence>
<dbReference type="AlphaFoldDB" id="A0A8T0W4P3"/>
<proteinExistence type="predicted"/>
<reference evidence="2" key="1">
    <citation type="submission" date="2020-05" db="EMBL/GenBank/DDBJ databases">
        <title>WGS assembly of Panicum virgatum.</title>
        <authorList>
            <person name="Lovell J.T."/>
            <person name="Jenkins J."/>
            <person name="Shu S."/>
            <person name="Juenger T.E."/>
            <person name="Schmutz J."/>
        </authorList>
    </citation>
    <scope>NUCLEOTIDE SEQUENCE</scope>
    <source>
        <strain evidence="2">AP13</strain>
    </source>
</reference>
<accession>A0A8T0W4P3</accession>
<keyword evidence="3" id="KW-1185">Reference proteome</keyword>
<dbReference type="Proteomes" id="UP000823388">
    <property type="component" value="Chromosome 2K"/>
</dbReference>
<dbReference type="EMBL" id="CM029039">
    <property type="protein sequence ID" value="KAG2641577.1"/>
    <property type="molecule type" value="Genomic_DNA"/>
</dbReference>
<keyword evidence="1" id="KW-0732">Signal</keyword>
<comment type="caution">
    <text evidence="2">The sequence shown here is derived from an EMBL/GenBank/DDBJ whole genome shotgun (WGS) entry which is preliminary data.</text>
</comment>